<reference evidence="2 3" key="1">
    <citation type="submission" date="2019-04" db="EMBL/GenBank/DDBJ databases">
        <title>Fungal friends and foes A comparative genomics study of 23 Aspergillus species from section Flavi.</title>
        <authorList>
            <consortium name="DOE Joint Genome Institute"/>
            <person name="Kjaerbolling I."/>
            <person name="Vesth T.C."/>
            <person name="Frisvad J.C."/>
            <person name="Nybo J.L."/>
            <person name="Theobald S."/>
            <person name="Kildgaard S."/>
            <person name="Petersen T.I."/>
            <person name="Kuo A."/>
            <person name="Sato A."/>
            <person name="Lyhne E.K."/>
            <person name="Kogle M.E."/>
            <person name="Wiebenga A."/>
            <person name="Kun R.S."/>
            <person name="Lubbers R.J."/>
            <person name="Makela M.R."/>
            <person name="Barry K."/>
            <person name="Chovatia M."/>
            <person name="Clum A."/>
            <person name="Daum C."/>
            <person name="Haridas S."/>
            <person name="He G."/>
            <person name="LaButti K."/>
            <person name="Lipzen A."/>
            <person name="Mondo S."/>
            <person name="Pangilinan J."/>
            <person name="Riley R."/>
            <person name="Salamov A."/>
            <person name="Simmons B.A."/>
            <person name="Magnuson J.K."/>
            <person name="Henrissat B."/>
            <person name="Mortensen U.H."/>
            <person name="Larsen T.O."/>
            <person name="De vries R.P."/>
            <person name="Grigoriev I.V."/>
            <person name="Machida M."/>
            <person name="Baker S.E."/>
            <person name="Andersen M.R."/>
        </authorList>
    </citation>
    <scope>NUCLEOTIDE SEQUENCE [LARGE SCALE GENOMIC DNA]</scope>
    <source>
        <strain evidence="2 3">CBS 126849</strain>
    </source>
</reference>
<evidence type="ECO:0000256" key="1">
    <source>
        <dbReference type="SAM" id="Phobius"/>
    </source>
</evidence>
<proteinExistence type="predicted"/>
<evidence type="ECO:0000313" key="3">
    <source>
        <dbReference type="Proteomes" id="UP000326799"/>
    </source>
</evidence>
<name>A0A5N6EEK1_9EURO</name>
<dbReference type="AlphaFoldDB" id="A0A5N6EEK1"/>
<keyword evidence="1" id="KW-0472">Membrane</keyword>
<keyword evidence="1" id="KW-1133">Transmembrane helix</keyword>
<dbReference type="EMBL" id="ML733508">
    <property type="protein sequence ID" value="KAB8215234.1"/>
    <property type="molecule type" value="Genomic_DNA"/>
</dbReference>
<sequence>MENNPPYTVQYHCPVIFMAVLGFCRNQSWNHTESQGPNFADYRLILILPASGLFVIVLWF</sequence>
<keyword evidence="3" id="KW-1185">Reference proteome</keyword>
<evidence type="ECO:0000313" key="2">
    <source>
        <dbReference type="EMBL" id="KAB8215234.1"/>
    </source>
</evidence>
<accession>A0A5N6EEK1</accession>
<protein>
    <submittedName>
        <fullName evidence="2">Uncharacterized protein</fullName>
    </submittedName>
</protein>
<feature type="transmembrane region" description="Helical" evidence="1">
    <location>
        <begin position="42"/>
        <end position="59"/>
    </location>
</feature>
<keyword evidence="1" id="KW-0812">Transmembrane</keyword>
<gene>
    <name evidence="2" type="ORF">BDV33DRAFT_181178</name>
</gene>
<dbReference type="Proteomes" id="UP000326799">
    <property type="component" value="Unassembled WGS sequence"/>
</dbReference>
<organism evidence="2 3">
    <name type="scientific">Aspergillus novoparasiticus</name>
    <dbReference type="NCBI Taxonomy" id="986946"/>
    <lineage>
        <taxon>Eukaryota</taxon>
        <taxon>Fungi</taxon>
        <taxon>Dikarya</taxon>
        <taxon>Ascomycota</taxon>
        <taxon>Pezizomycotina</taxon>
        <taxon>Eurotiomycetes</taxon>
        <taxon>Eurotiomycetidae</taxon>
        <taxon>Eurotiales</taxon>
        <taxon>Aspergillaceae</taxon>
        <taxon>Aspergillus</taxon>
        <taxon>Aspergillus subgen. Circumdati</taxon>
    </lineage>
</organism>